<gene>
    <name evidence="1" type="ordered locus">Bsel_2192</name>
</gene>
<reference evidence="1" key="1">
    <citation type="submission" date="2009-10" db="EMBL/GenBank/DDBJ databases">
        <title>Complete sequence of Bacillus selenitireducens MLS10.</title>
        <authorList>
            <consortium name="US DOE Joint Genome Institute"/>
            <person name="Lucas S."/>
            <person name="Copeland A."/>
            <person name="Lapidus A."/>
            <person name="Glavina del Rio T."/>
            <person name="Dalin E."/>
            <person name="Tice H."/>
            <person name="Bruce D."/>
            <person name="Goodwin L."/>
            <person name="Pitluck S."/>
            <person name="Sims D."/>
            <person name="Brettin T."/>
            <person name="Detter J.C."/>
            <person name="Han C."/>
            <person name="Larimer F."/>
            <person name="Land M."/>
            <person name="Hauser L."/>
            <person name="Kyrpides N."/>
            <person name="Ovchinnikova G."/>
            <person name="Stolz J."/>
        </authorList>
    </citation>
    <scope>NUCLEOTIDE SEQUENCE [LARGE SCALE GENOMIC DNA]</scope>
    <source>
        <strain evidence="1">MLS10</strain>
    </source>
</reference>
<evidence type="ECO:0000313" key="2">
    <source>
        <dbReference type="Proteomes" id="UP000000271"/>
    </source>
</evidence>
<name>D6XVF8_BACIE</name>
<organism evidence="1 2">
    <name type="scientific">Bacillus selenitireducens (strain ATCC 700615 / DSM 15326 / MLS10)</name>
    <dbReference type="NCBI Taxonomy" id="439292"/>
    <lineage>
        <taxon>Bacteria</taxon>
        <taxon>Bacillati</taxon>
        <taxon>Bacillota</taxon>
        <taxon>Bacilli</taxon>
        <taxon>Bacillales</taxon>
        <taxon>Bacillaceae</taxon>
        <taxon>Salisediminibacterium</taxon>
    </lineage>
</organism>
<evidence type="ECO:0000313" key="1">
    <source>
        <dbReference type="EMBL" id="ADH99696.1"/>
    </source>
</evidence>
<dbReference type="Gene3D" id="2.10.260.10">
    <property type="match status" value="1"/>
</dbReference>
<dbReference type="STRING" id="439292.Bsel_2192"/>
<dbReference type="SUPFAM" id="SSF89447">
    <property type="entry name" value="AbrB/MazE/MraZ-like"/>
    <property type="match status" value="1"/>
</dbReference>
<dbReference type="KEGG" id="bse:Bsel_2192"/>
<dbReference type="OrthoDB" id="582905at2"/>
<dbReference type="Proteomes" id="UP000000271">
    <property type="component" value="Chromosome"/>
</dbReference>
<dbReference type="InterPro" id="IPR037914">
    <property type="entry name" value="SpoVT-AbrB_sf"/>
</dbReference>
<protein>
    <recommendedName>
        <fullName evidence="3">SpoVT-AbrB domain-containing protein</fullName>
    </recommendedName>
</protein>
<evidence type="ECO:0008006" key="3">
    <source>
        <dbReference type="Google" id="ProtNLM"/>
    </source>
</evidence>
<sequence length="90" mass="10777">MKREEYTERIRKHQDEHMIKIPSEILAFLHAHQGDEMAFQIVDNQVVIRPSRQLDLTGLKLVEDDFIDGMRHVLERYDQTFRTLADRRGE</sequence>
<accession>D6XVF8</accession>
<dbReference type="HOGENOM" id="CLU_2434708_0_0_9"/>
<dbReference type="RefSeq" id="WP_013173118.1">
    <property type="nucleotide sequence ID" value="NC_014219.1"/>
</dbReference>
<dbReference type="EMBL" id="CP001791">
    <property type="protein sequence ID" value="ADH99696.1"/>
    <property type="molecule type" value="Genomic_DNA"/>
</dbReference>
<dbReference type="AlphaFoldDB" id="D6XVF8"/>
<proteinExistence type="predicted"/>
<keyword evidence="2" id="KW-1185">Reference proteome</keyword>